<keyword evidence="3" id="KW-1185">Reference proteome</keyword>
<evidence type="ECO:0000313" key="3">
    <source>
        <dbReference type="Proteomes" id="UP000799324"/>
    </source>
</evidence>
<dbReference type="Pfam" id="PF13508">
    <property type="entry name" value="Acetyltransf_7"/>
    <property type="match status" value="1"/>
</dbReference>
<dbReference type="OrthoDB" id="4738875at2759"/>
<organism evidence="2 3">
    <name type="scientific">Lophiostoma macrostomum CBS 122681</name>
    <dbReference type="NCBI Taxonomy" id="1314788"/>
    <lineage>
        <taxon>Eukaryota</taxon>
        <taxon>Fungi</taxon>
        <taxon>Dikarya</taxon>
        <taxon>Ascomycota</taxon>
        <taxon>Pezizomycotina</taxon>
        <taxon>Dothideomycetes</taxon>
        <taxon>Pleosporomycetidae</taxon>
        <taxon>Pleosporales</taxon>
        <taxon>Lophiostomataceae</taxon>
        <taxon>Lophiostoma</taxon>
    </lineage>
</organism>
<dbReference type="SUPFAM" id="SSF55729">
    <property type="entry name" value="Acyl-CoA N-acyltransferases (Nat)"/>
    <property type="match status" value="1"/>
</dbReference>
<dbReference type="CDD" id="cd04301">
    <property type="entry name" value="NAT_SF"/>
    <property type="match status" value="1"/>
</dbReference>
<accession>A0A6A6T010</accession>
<dbReference type="InterPro" id="IPR052523">
    <property type="entry name" value="Trichothecene_AcTrans"/>
</dbReference>
<dbReference type="PROSITE" id="PS51186">
    <property type="entry name" value="GNAT"/>
    <property type="match status" value="1"/>
</dbReference>
<reference evidence="2" key="1">
    <citation type="journal article" date="2020" name="Stud. Mycol.">
        <title>101 Dothideomycetes genomes: a test case for predicting lifestyles and emergence of pathogens.</title>
        <authorList>
            <person name="Haridas S."/>
            <person name="Albert R."/>
            <person name="Binder M."/>
            <person name="Bloem J."/>
            <person name="Labutti K."/>
            <person name="Salamov A."/>
            <person name="Andreopoulos B."/>
            <person name="Baker S."/>
            <person name="Barry K."/>
            <person name="Bills G."/>
            <person name="Bluhm B."/>
            <person name="Cannon C."/>
            <person name="Castanera R."/>
            <person name="Culley D."/>
            <person name="Daum C."/>
            <person name="Ezra D."/>
            <person name="Gonzalez J."/>
            <person name="Henrissat B."/>
            <person name="Kuo A."/>
            <person name="Liang C."/>
            <person name="Lipzen A."/>
            <person name="Lutzoni F."/>
            <person name="Magnuson J."/>
            <person name="Mondo S."/>
            <person name="Nolan M."/>
            <person name="Ohm R."/>
            <person name="Pangilinan J."/>
            <person name="Park H.-J."/>
            <person name="Ramirez L."/>
            <person name="Alfaro M."/>
            <person name="Sun H."/>
            <person name="Tritt A."/>
            <person name="Yoshinaga Y."/>
            <person name="Zwiers L.-H."/>
            <person name="Turgeon B."/>
            <person name="Goodwin S."/>
            <person name="Spatafora J."/>
            <person name="Crous P."/>
            <person name="Grigoriev I."/>
        </authorList>
    </citation>
    <scope>NUCLEOTIDE SEQUENCE</scope>
    <source>
        <strain evidence="2">CBS 122681</strain>
    </source>
</reference>
<name>A0A6A6T010_9PLEO</name>
<proteinExistence type="predicted"/>
<dbReference type="InterPro" id="IPR000182">
    <property type="entry name" value="GNAT_dom"/>
</dbReference>
<sequence length="235" mass="26943">MEKPKISIAPVSDSEIPTCFRILDKSFANNAPFVDIYFPEHDTASGQVAGSRRLLKWKRGSAESVFVKAVMERDKGKEMDDDRIVGFAVWTHMTSPPSDVLEDVEKAEEVWPDEEDREFMRGLWREYVRPRSRAIRLMASHDVVLELLAVHPEYQRLGAGKGLVTWGTEKADVLGLKAVVEGTPVGRPLYERCGFEAKIEEMSFDVDERFQKRRKPELVFMTREPLMLWGPLMIN</sequence>
<dbReference type="Gene3D" id="3.40.630.30">
    <property type="match status" value="1"/>
</dbReference>
<dbReference type="EMBL" id="MU004387">
    <property type="protein sequence ID" value="KAF2653130.1"/>
    <property type="molecule type" value="Genomic_DNA"/>
</dbReference>
<protein>
    <recommendedName>
        <fullName evidence="1">N-acetyltransferase domain-containing protein</fullName>
    </recommendedName>
</protein>
<evidence type="ECO:0000313" key="2">
    <source>
        <dbReference type="EMBL" id="KAF2653130.1"/>
    </source>
</evidence>
<dbReference type="GO" id="GO:0016747">
    <property type="term" value="F:acyltransferase activity, transferring groups other than amino-acyl groups"/>
    <property type="evidence" value="ECO:0007669"/>
    <property type="project" value="InterPro"/>
</dbReference>
<gene>
    <name evidence="2" type="ORF">K491DRAFT_603498</name>
</gene>
<dbReference type="AlphaFoldDB" id="A0A6A6T010"/>
<feature type="domain" description="N-acetyltransferase" evidence="1">
    <location>
        <begin position="88"/>
        <end position="217"/>
    </location>
</feature>
<dbReference type="Proteomes" id="UP000799324">
    <property type="component" value="Unassembled WGS sequence"/>
</dbReference>
<evidence type="ECO:0000259" key="1">
    <source>
        <dbReference type="PROSITE" id="PS51186"/>
    </source>
</evidence>
<dbReference type="PANTHER" id="PTHR42791:SF14">
    <property type="entry name" value="N-ACETYLTRANSFERASE DOMAIN-CONTAINING PROTEIN"/>
    <property type="match status" value="1"/>
</dbReference>
<dbReference type="PANTHER" id="PTHR42791">
    <property type="entry name" value="GNAT FAMILY ACETYLTRANSFERASE"/>
    <property type="match status" value="1"/>
</dbReference>
<dbReference type="InterPro" id="IPR016181">
    <property type="entry name" value="Acyl_CoA_acyltransferase"/>
</dbReference>